<proteinExistence type="inferred from homology"/>
<evidence type="ECO:0000256" key="1">
    <source>
        <dbReference type="ARBA" id="ARBA00009156"/>
    </source>
</evidence>
<protein>
    <submittedName>
        <fullName evidence="7">Glycerol kinase</fullName>
    </submittedName>
</protein>
<evidence type="ECO:0000256" key="3">
    <source>
        <dbReference type="ARBA" id="ARBA00022777"/>
    </source>
</evidence>
<feature type="domain" description="Carbohydrate kinase FGGY C-terminal" evidence="6">
    <location>
        <begin position="252"/>
        <end position="437"/>
    </location>
</feature>
<dbReference type="Pfam" id="PF00370">
    <property type="entry name" value="FGGY_N"/>
    <property type="match status" value="1"/>
</dbReference>
<evidence type="ECO:0000313" key="7">
    <source>
        <dbReference type="EMBL" id="RJP18703.1"/>
    </source>
</evidence>
<dbReference type="GO" id="GO:0046167">
    <property type="term" value="P:glycerol-3-phosphate biosynthetic process"/>
    <property type="evidence" value="ECO:0007669"/>
    <property type="project" value="TreeGrafter"/>
</dbReference>
<keyword evidence="3 4" id="KW-0418">Kinase</keyword>
<dbReference type="PANTHER" id="PTHR10196:SF68">
    <property type="entry name" value="GLYCEROL KINASE 5-RELATED"/>
    <property type="match status" value="1"/>
</dbReference>
<sequence length="480" mass="52288">MSKSVLSIDAGTTSVRSMVVGDDGRVLSVCANQFKRSFPAAGYVEQDPEEMWLVAEKTIHQALERVGIRVGDLSAIGITGQRSTTIVWERATGRPLSPAVSWQDQRGAARAVELQDLGFITAASVTPAAKMEQILRAIPDGFERMRRNELAWGNVDSFLAWRLSGGAVHITDLTNAVATGYYDYMEKWEWQSDLLKIQGLDIKFFPRIVDSAGQLGFTSRRAFGAEVMIGAIIGDQQSAAYAQGCLSKGDGKITFGTSATCDVNTGEELKMASGSYPLVLWRRGEHRPYCVEGMVITAGAVFSWLTQLGLLENPAQASAVAASVADSNGVFFLPSLQGLGTPHIVPERRGTFGGLYLGATAAHLVRAAIEGVSFRVKEMVERIYLDAGLPKPSSLRVDGGAAANDFLMQQHADVFGLPVERIQPLEATAYGAALLAGESCGLWEPWSTSTLRTTDRIFEPRWNASQREERFQQWKRSCRL</sequence>
<dbReference type="GO" id="GO:0006641">
    <property type="term" value="P:triglyceride metabolic process"/>
    <property type="evidence" value="ECO:0007669"/>
    <property type="project" value="TreeGrafter"/>
</dbReference>
<name>A0A3A4NBI5_ABYX5</name>
<reference evidence="7 8" key="1">
    <citation type="journal article" date="2017" name="ISME J.">
        <title>Energy and carbon metabolisms in a deep terrestrial subsurface fluid microbial community.</title>
        <authorList>
            <person name="Momper L."/>
            <person name="Jungbluth S.P."/>
            <person name="Lee M.D."/>
            <person name="Amend J.P."/>
        </authorList>
    </citation>
    <scope>NUCLEOTIDE SEQUENCE [LARGE SCALE GENOMIC DNA]</scope>
    <source>
        <strain evidence="7">SURF_5</strain>
    </source>
</reference>
<dbReference type="InterPro" id="IPR018485">
    <property type="entry name" value="FGGY_C"/>
</dbReference>
<feature type="domain" description="Carbohydrate kinase FGGY N-terminal" evidence="5">
    <location>
        <begin position="5"/>
        <end position="240"/>
    </location>
</feature>
<accession>A0A3A4NBI5</accession>
<evidence type="ECO:0000259" key="6">
    <source>
        <dbReference type="Pfam" id="PF02782"/>
    </source>
</evidence>
<dbReference type="InterPro" id="IPR018484">
    <property type="entry name" value="FGGY_N"/>
</dbReference>
<dbReference type="AlphaFoldDB" id="A0A3A4NBI5"/>
<evidence type="ECO:0000256" key="4">
    <source>
        <dbReference type="RuleBase" id="RU003733"/>
    </source>
</evidence>
<dbReference type="PIRSF" id="PIRSF000538">
    <property type="entry name" value="GlpK"/>
    <property type="match status" value="1"/>
</dbReference>
<organism evidence="7 8">
    <name type="scientific">Abyssobacteria bacterium (strain SURF_5)</name>
    <dbReference type="NCBI Taxonomy" id="2093360"/>
    <lineage>
        <taxon>Bacteria</taxon>
        <taxon>Pseudomonadati</taxon>
        <taxon>Candidatus Hydrogenedentota</taxon>
        <taxon>Candidatus Abyssobacteria</taxon>
    </lineage>
</organism>
<dbReference type="InterPro" id="IPR000577">
    <property type="entry name" value="Carb_kinase_FGGY"/>
</dbReference>
<dbReference type="GO" id="GO:0016773">
    <property type="term" value="F:phosphotransferase activity, alcohol group as acceptor"/>
    <property type="evidence" value="ECO:0007669"/>
    <property type="project" value="InterPro"/>
</dbReference>
<evidence type="ECO:0000313" key="8">
    <source>
        <dbReference type="Proteomes" id="UP000265882"/>
    </source>
</evidence>
<dbReference type="Pfam" id="PF02782">
    <property type="entry name" value="FGGY_C"/>
    <property type="match status" value="1"/>
</dbReference>
<dbReference type="SUPFAM" id="SSF53067">
    <property type="entry name" value="Actin-like ATPase domain"/>
    <property type="match status" value="2"/>
</dbReference>
<keyword evidence="2 4" id="KW-0808">Transferase</keyword>
<gene>
    <name evidence="7" type="ORF">C4520_14000</name>
</gene>
<dbReference type="Gene3D" id="3.30.420.40">
    <property type="match status" value="2"/>
</dbReference>
<dbReference type="PANTHER" id="PTHR10196">
    <property type="entry name" value="SUGAR KINASE"/>
    <property type="match status" value="1"/>
</dbReference>
<dbReference type="EMBL" id="QZKU01000098">
    <property type="protein sequence ID" value="RJP18703.1"/>
    <property type="molecule type" value="Genomic_DNA"/>
</dbReference>
<evidence type="ECO:0000259" key="5">
    <source>
        <dbReference type="Pfam" id="PF00370"/>
    </source>
</evidence>
<comment type="similarity">
    <text evidence="1 4">Belongs to the FGGY kinase family.</text>
</comment>
<evidence type="ECO:0000256" key="2">
    <source>
        <dbReference type="ARBA" id="ARBA00022679"/>
    </source>
</evidence>
<dbReference type="GO" id="GO:0016301">
    <property type="term" value="F:kinase activity"/>
    <property type="evidence" value="ECO:0007669"/>
    <property type="project" value="UniProtKB-KW"/>
</dbReference>
<dbReference type="GO" id="GO:0006071">
    <property type="term" value="P:glycerol metabolic process"/>
    <property type="evidence" value="ECO:0007669"/>
    <property type="project" value="TreeGrafter"/>
</dbReference>
<dbReference type="InterPro" id="IPR018483">
    <property type="entry name" value="Carb_kinase_FGGY_CS"/>
</dbReference>
<dbReference type="InterPro" id="IPR043129">
    <property type="entry name" value="ATPase_NBD"/>
</dbReference>
<dbReference type="Proteomes" id="UP000265882">
    <property type="component" value="Unassembled WGS sequence"/>
</dbReference>
<comment type="caution">
    <text evidence="7">The sequence shown here is derived from an EMBL/GenBank/DDBJ whole genome shotgun (WGS) entry which is preliminary data.</text>
</comment>
<dbReference type="PROSITE" id="PS00445">
    <property type="entry name" value="FGGY_KINASES_2"/>
    <property type="match status" value="1"/>
</dbReference>